<dbReference type="RefSeq" id="WP_242289329.1">
    <property type="nucleotide sequence ID" value="NZ_JAKKSL010000007.1"/>
</dbReference>
<name>A0ABS9X7B3_9GAMM</name>
<dbReference type="EMBL" id="JAKKSL010000007">
    <property type="protein sequence ID" value="MCI2286118.1"/>
    <property type="molecule type" value="Genomic_DNA"/>
</dbReference>
<keyword evidence="3" id="KW-1185">Reference proteome</keyword>
<gene>
    <name evidence="2" type="ORF">L3081_25195</name>
</gene>
<accession>A0ABS9X7B3</accession>
<dbReference type="Proteomes" id="UP001139646">
    <property type="component" value="Unassembled WGS sequence"/>
</dbReference>
<proteinExistence type="predicted"/>
<dbReference type="Pfam" id="PF09983">
    <property type="entry name" value="JetD_C"/>
    <property type="match status" value="1"/>
</dbReference>
<evidence type="ECO:0000313" key="2">
    <source>
        <dbReference type="EMBL" id="MCI2286118.1"/>
    </source>
</evidence>
<evidence type="ECO:0000313" key="3">
    <source>
        <dbReference type="Proteomes" id="UP001139646"/>
    </source>
</evidence>
<dbReference type="InterPro" id="IPR024534">
    <property type="entry name" value="JetD_C"/>
</dbReference>
<evidence type="ECO:0000259" key="1">
    <source>
        <dbReference type="Pfam" id="PF09983"/>
    </source>
</evidence>
<comment type="caution">
    <text evidence="2">The sequence shown here is derived from an EMBL/GenBank/DDBJ whole genome shotgun (WGS) entry which is preliminary data.</text>
</comment>
<feature type="domain" description="Wadjet protein JetD C-terminal" evidence="1">
    <location>
        <begin position="179"/>
        <end position="280"/>
    </location>
</feature>
<protein>
    <submittedName>
        <fullName evidence="2">DUF2220 family protein</fullName>
    </submittedName>
</protein>
<organism evidence="2 3">
    <name type="scientific">Colwellia maritima</name>
    <dbReference type="NCBI Taxonomy" id="2912588"/>
    <lineage>
        <taxon>Bacteria</taxon>
        <taxon>Pseudomonadati</taxon>
        <taxon>Pseudomonadota</taxon>
        <taxon>Gammaproteobacteria</taxon>
        <taxon>Alteromonadales</taxon>
        <taxon>Colwelliaceae</taxon>
        <taxon>Colwellia</taxon>
    </lineage>
</organism>
<reference evidence="2" key="1">
    <citation type="submission" date="2022-01" db="EMBL/GenBank/DDBJ databases">
        <title>Colwellia maritima, isolated from seawater.</title>
        <authorList>
            <person name="Kristyanto S."/>
            <person name="Jung J."/>
            <person name="Jeon C.O."/>
        </authorList>
    </citation>
    <scope>NUCLEOTIDE SEQUENCE</scope>
    <source>
        <strain evidence="2">MSW7</strain>
    </source>
</reference>
<sequence length="357" mass="40492">MPEAIDIIKIELIKFIGEPGTKQLNPGTLIKRLIDKTSLSSIDVQQALLQLSKAGLITGINVRGIPVKKVAWTDIRHQPVSESRKLVESVVDEVTNDQQIRNIFIKHHKYFDGFNEQDIAKILKGLLAIKGSGVMHSHDRYIFSARHLLGSSKALDNISRLTKELGISLPHDESTYYILTAGQPTSSQVLFVENPRVFNYLKPYAHKYNTLIISSYGYGLTLENFADKITSNSIIACPTDNQPQPDLKAILIKSLVIFWGDLDKAGLSIFESLQKNIHQLKLSSIYVDMLDDVSTQGHPYHRIFEKEGQKNIQYKQPISSIIIERCHNRALDQELYCESKYLPRIFRPLVELPEIDE</sequence>